<evidence type="ECO:0000259" key="15">
    <source>
        <dbReference type="Pfam" id="PF12409"/>
    </source>
</evidence>
<dbReference type="GO" id="GO:0046872">
    <property type="term" value="F:metal ion binding"/>
    <property type="evidence" value="ECO:0007669"/>
    <property type="project" value="UniProtKB-UniRule"/>
</dbReference>
<evidence type="ECO:0000256" key="12">
    <source>
        <dbReference type="ARBA" id="ARBA00049360"/>
    </source>
</evidence>
<feature type="transmembrane region" description="Helical" evidence="13">
    <location>
        <begin position="1052"/>
        <end position="1070"/>
    </location>
</feature>
<dbReference type="NCBIfam" id="TIGR01657">
    <property type="entry name" value="P-ATPase-V"/>
    <property type="match status" value="1"/>
</dbReference>
<evidence type="ECO:0000256" key="8">
    <source>
        <dbReference type="ARBA" id="ARBA00022842"/>
    </source>
</evidence>
<accession>T0R9V8</accession>
<evidence type="ECO:0000256" key="13">
    <source>
        <dbReference type="RuleBase" id="RU362082"/>
    </source>
</evidence>
<dbReference type="InterPro" id="IPR001757">
    <property type="entry name" value="P_typ_ATPase"/>
</dbReference>
<dbReference type="GO" id="GO:0140358">
    <property type="term" value="F:P-type transmembrane transporter activity"/>
    <property type="evidence" value="ECO:0007669"/>
    <property type="project" value="InterPro"/>
</dbReference>
<keyword evidence="17" id="KW-1185">Reference proteome</keyword>
<dbReference type="SUPFAM" id="SSF81665">
    <property type="entry name" value="Calcium ATPase, transmembrane domain M"/>
    <property type="match status" value="1"/>
</dbReference>
<dbReference type="GO" id="GO:0019829">
    <property type="term" value="F:ATPase-coupled monoatomic cation transmembrane transporter activity"/>
    <property type="evidence" value="ECO:0007669"/>
    <property type="project" value="UniProtKB-UniRule"/>
</dbReference>
<dbReference type="SUPFAM" id="SSF81653">
    <property type="entry name" value="Calcium ATPase, transduction domain A"/>
    <property type="match status" value="1"/>
</dbReference>
<keyword evidence="3" id="KW-0597">Phosphoprotein</keyword>
<evidence type="ECO:0000256" key="4">
    <source>
        <dbReference type="ARBA" id="ARBA00022692"/>
    </source>
</evidence>
<feature type="transmembrane region" description="Helical" evidence="13">
    <location>
        <begin position="922"/>
        <end position="944"/>
    </location>
</feature>
<dbReference type="eggNOG" id="KOG0208">
    <property type="taxonomic scope" value="Eukaryota"/>
</dbReference>
<dbReference type="InterPro" id="IPR036412">
    <property type="entry name" value="HAD-like_sf"/>
</dbReference>
<dbReference type="InterPro" id="IPR008250">
    <property type="entry name" value="ATPase_P-typ_transduc_dom_A_sf"/>
</dbReference>
<dbReference type="PROSITE" id="PS00154">
    <property type="entry name" value="ATPASE_E1_E2"/>
    <property type="match status" value="1"/>
</dbReference>
<dbReference type="PRINTS" id="PR00119">
    <property type="entry name" value="CATATPASE"/>
</dbReference>
<dbReference type="InterPro" id="IPR023214">
    <property type="entry name" value="HAD_sf"/>
</dbReference>
<dbReference type="EC" id="7.2.2.-" evidence="13"/>
<evidence type="ECO:0000256" key="6">
    <source>
        <dbReference type="ARBA" id="ARBA00022741"/>
    </source>
</evidence>
<evidence type="ECO:0000313" key="17">
    <source>
        <dbReference type="Proteomes" id="UP000030762"/>
    </source>
</evidence>
<evidence type="ECO:0000256" key="1">
    <source>
        <dbReference type="ARBA" id="ARBA00004141"/>
    </source>
</evidence>
<dbReference type="InterPro" id="IPR044492">
    <property type="entry name" value="P_typ_ATPase_HD_dom"/>
</dbReference>
<evidence type="ECO:0000256" key="10">
    <source>
        <dbReference type="ARBA" id="ARBA00022989"/>
    </source>
</evidence>
<dbReference type="InterPro" id="IPR059000">
    <property type="entry name" value="ATPase_P-type_domA"/>
</dbReference>
<evidence type="ECO:0000256" key="11">
    <source>
        <dbReference type="ARBA" id="ARBA00023136"/>
    </source>
</evidence>
<dbReference type="OrthoDB" id="48943at2759"/>
<dbReference type="InterPro" id="IPR023298">
    <property type="entry name" value="ATPase_P-typ_TM_dom_sf"/>
</dbReference>
<dbReference type="Gene3D" id="3.40.1110.10">
    <property type="entry name" value="Calcium-transporting ATPase, cytoplasmic domain N"/>
    <property type="match status" value="1"/>
</dbReference>
<dbReference type="InterPro" id="IPR006544">
    <property type="entry name" value="P-type_TPase_V"/>
</dbReference>
<dbReference type="Gene3D" id="2.70.150.10">
    <property type="entry name" value="Calcium-transporting ATPase, cytoplasmic transduction domain A"/>
    <property type="match status" value="1"/>
</dbReference>
<dbReference type="InterPro" id="IPR018303">
    <property type="entry name" value="ATPase_P-typ_P_site"/>
</dbReference>
<comment type="subcellular location">
    <subcellularLocation>
        <location evidence="1 13">Membrane</location>
        <topology evidence="1 13">Multi-pass membrane protein</topology>
    </subcellularLocation>
</comment>
<feature type="transmembrane region" description="Helical" evidence="13">
    <location>
        <begin position="985"/>
        <end position="1002"/>
    </location>
</feature>
<dbReference type="AlphaFoldDB" id="T0R9V8"/>
<evidence type="ECO:0000313" key="16">
    <source>
        <dbReference type="EMBL" id="EQC28903.1"/>
    </source>
</evidence>
<comment type="catalytic activity">
    <reaction evidence="12 13">
        <text>ATP + H2O = ADP + phosphate + H(+)</text>
        <dbReference type="Rhea" id="RHEA:13065"/>
        <dbReference type="ChEBI" id="CHEBI:15377"/>
        <dbReference type="ChEBI" id="CHEBI:15378"/>
        <dbReference type="ChEBI" id="CHEBI:30616"/>
        <dbReference type="ChEBI" id="CHEBI:43474"/>
        <dbReference type="ChEBI" id="CHEBI:456216"/>
    </reaction>
</comment>
<reference evidence="16 17" key="1">
    <citation type="submission" date="2012-04" db="EMBL/GenBank/DDBJ databases">
        <title>The Genome Sequence of Saprolegnia declina VS20.</title>
        <authorList>
            <consortium name="The Broad Institute Genome Sequencing Platform"/>
            <person name="Russ C."/>
            <person name="Nusbaum C."/>
            <person name="Tyler B."/>
            <person name="van West P."/>
            <person name="Dieguez-Uribeondo J."/>
            <person name="de Bruijn I."/>
            <person name="Tripathy S."/>
            <person name="Jiang R."/>
            <person name="Young S.K."/>
            <person name="Zeng Q."/>
            <person name="Gargeya S."/>
            <person name="Fitzgerald M."/>
            <person name="Haas B."/>
            <person name="Abouelleil A."/>
            <person name="Alvarado L."/>
            <person name="Arachchi H.M."/>
            <person name="Berlin A."/>
            <person name="Chapman S.B."/>
            <person name="Goldberg J."/>
            <person name="Griggs A."/>
            <person name="Gujja S."/>
            <person name="Hansen M."/>
            <person name="Howarth C."/>
            <person name="Imamovic A."/>
            <person name="Larimer J."/>
            <person name="McCowen C."/>
            <person name="Montmayeur A."/>
            <person name="Murphy C."/>
            <person name="Neiman D."/>
            <person name="Pearson M."/>
            <person name="Priest M."/>
            <person name="Roberts A."/>
            <person name="Saif S."/>
            <person name="Shea T."/>
            <person name="Sisk P."/>
            <person name="Sykes S."/>
            <person name="Wortman J."/>
            <person name="Nusbaum C."/>
            <person name="Birren B."/>
        </authorList>
    </citation>
    <scope>NUCLEOTIDE SEQUENCE [LARGE SCALE GENOMIC DNA]</scope>
    <source>
        <strain evidence="16 17">VS20</strain>
    </source>
</reference>
<dbReference type="PANTHER" id="PTHR45630">
    <property type="entry name" value="CATION-TRANSPORTING ATPASE-RELATED"/>
    <property type="match status" value="1"/>
</dbReference>
<evidence type="ECO:0000256" key="2">
    <source>
        <dbReference type="ARBA" id="ARBA00006000"/>
    </source>
</evidence>
<dbReference type="PROSITE" id="PS01229">
    <property type="entry name" value="COF_2"/>
    <property type="match status" value="1"/>
</dbReference>
<dbReference type="GO" id="GO:0005524">
    <property type="term" value="F:ATP binding"/>
    <property type="evidence" value="ECO:0007669"/>
    <property type="project" value="UniProtKB-UniRule"/>
</dbReference>
<dbReference type="InterPro" id="IPR047819">
    <property type="entry name" value="P5A-ATPase_N"/>
</dbReference>
<feature type="transmembrane region" description="Helical" evidence="13">
    <location>
        <begin position="221"/>
        <end position="241"/>
    </location>
</feature>
<evidence type="ECO:0000259" key="14">
    <source>
        <dbReference type="Pfam" id="PF00122"/>
    </source>
</evidence>
<dbReference type="NCBIfam" id="TIGR01494">
    <property type="entry name" value="ATPase_P-type"/>
    <property type="match status" value="1"/>
</dbReference>
<organism evidence="16 17">
    <name type="scientific">Saprolegnia diclina (strain VS20)</name>
    <dbReference type="NCBI Taxonomy" id="1156394"/>
    <lineage>
        <taxon>Eukaryota</taxon>
        <taxon>Sar</taxon>
        <taxon>Stramenopiles</taxon>
        <taxon>Oomycota</taxon>
        <taxon>Saprolegniomycetes</taxon>
        <taxon>Saprolegniales</taxon>
        <taxon>Saprolegniaceae</taxon>
        <taxon>Saprolegnia</taxon>
    </lineage>
</organism>
<dbReference type="SUPFAM" id="SSF81660">
    <property type="entry name" value="Metal cation-transporting ATPase, ATP-binding domain N"/>
    <property type="match status" value="1"/>
</dbReference>
<feature type="domain" description="P5B-type ATPase N-terminal" evidence="15">
    <location>
        <begin position="49"/>
        <end position="109"/>
    </location>
</feature>
<dbReference type="RefSeq" id="XP_008617720.1">
    <property type="nucleotide sequence ID" value="XM_008619498.1"/>
</dbReference>
<sequence>MPSRPTPSRPEEVQHLMASDDSARDHGLLQLPDGSAMRLLYLPPEYRSIRHYCPRVIKAFVYYLASVATFGILPLLAHWWPWLYAATKLSLASTASDFVAADSVLLEAEACPGTYDLVPLRVAPDGSVSFEYRKNRYLYDKDLREFHRLSASIEQLPVATALSRLSRGWGDDSVATLRQTFGANGMDLGVLPVERVLLQKMLHPFYVFQGVSVVLWLIEMYYTYAILILLMSLGSIAYEVATQISNMRKLQALVHNDAVVRVVRDGDVTGVPADALVVGDVILLDTGVVPADMVLLHGDCTVDESSLTGEAIPVQKQALSDLAVLLGPNLVATKKESVLHAGAGIVRHTLNAKGLVLATGFSTSKGELFRSIVCPKPVQFQIEADTYRFLAGLTLVAVLAGIQNAVDAAAAGVVWWRILVSSLDLITIAVPPALPLILTVGVGFSLTRLQRQRIFCIDAPRINLAGHLDCYCFDKTGTLTTDEMVFDGVDSLRSAHRRPSVDSIEPVPMAPPMLRTGLGVCHSVAWQVDGVTGSPLEREMLVASGHRLVSATDIQCDATGVLYERLRQFAFDASVQRSSVVVRNKATNELRVFTKGSPEAVAAVCVPASLPPTFQSSVDQYARDGYYCLALAYRDMDGVPTDAQRDSVEADVHLLGLLLFRNPIKDEAFEVVRTLQRAAIDVRMITGDNALTAIHVSRKLQLLVRPVYLVDVHAIDGVVLVDVSAPGRPPTPFVTSHLERGDVALTGAALFALQSALPPTDVHAIVLQTKIFARIRPDQKTWIIEQLIRAGKHVGMCGDGTNDCGALKAAHVGLALSDAEASIVAPFTSRDKNIGDVVTLVQEGRCALTTSFVAFKYMVMYPVVQVVLTSTLYASMISLGNNQFLLDDMVIVLGLSMLMLQTGPSRVLTRHRPPETLFARPIVASLGGHVVLYVLCFTLLRLVLVAEPWYCTVDEAKTRMRAQCFTYVAPDNDGYTRQSYENTVLWLYGHWAFVLLAIAMNIKDPFRQSAWSANRPFLAYVVGMVLLLVLLTLTSAPTVLSAFELVAIPAEFRWEILGVVACHGVGAVVWERFATRHRAMDEDAPRLTSSPIVV</sequence>
<feature type="transmembrane region" description="Helical" evidence="13">
    <location>
        <begin position="60"/>
        <end position="80"/>
    </location>
</feature>
<evidence type="ECO:0000256" key="3">
    <source>
        <dbReference type="ARBA" id="ARBA00022553"/>
    </source>
</evidence>
<keyword evidence="9 13" id="KW-1278">Translocase</keyword>
<dbReference type="GO" id="GO:0016887">
    <property type="term" value="F:ATP hydrolysis activity"/>
    <property type="evidence" value="ECO:0007669"/>
    <property type="project" value="InterPro"/>
</dbReference>
<comment type="similarity">
    <text evidence="2 13">Belongs to the cation transport ATPase (P-type) (TC 3.A.3) family. Type V subfamily.</text>
</comment>
<dbReference type="Pfam" id="PF13246">
    <property type="entry name" value="Cation_ATPase"/>
    <property type="match status" value="1"/>
</dbReference>
<evidence type="ECO:0000256" key="9">
    <source>
        <dbReference type="ARBA" id="ARBA00022967"/>
    </source>
</evidence>
<dbReference type="SFLD" id="SFLDG00002">
    <property type="entry name" value="C1.7:_P-type_atpase_like"/>
    <property type="match status" value="1"/>
</dbReference>
<keyword evidence="10 13" id="KW-1133">Transmembrane helix</keyword>
<keyword evidence="8 13" id="KW-0460">Magnesium</keyword>
<proteinExistence type="inferred from homology"/>
<dbReference type="PANTHER" id="PTHR45630:SF8">
    <property type="entry name" value="CATION-TRANSPORTING ATPASE"/>
    <property type="match status" value="1"/>
</dbReference>
<keyword evidence="4 13" id="KW-0812">Transmembrane</keyword>
<dbReference type="Proteomes" id="UP000030762">
    <property type="component" value="Unassembled WGS sequence"/>
</dbReference>
<keyword evidence="6 13" id="KW-0547">Nucleotide-binding</keyword>
<dbReference type="STRING" id="1156394.T0R9V8"/>
<feature type="transmembrane region" description="Helical" evidence="13">
    <location>
        <begin position="859"/>
        <end position="878"/>
    </location>
</feature>
<feature type="domain" description="P-type ATPase A" evidence="14">
    <location>
        <begin position="258"/>
        <end position="371"/>
    </location>
</feature>
<feature type="transmembrane region" description="Helical" evidence="13">
    <location>
        <begin position="1017"/>
        <end position="1040"/>
    </location>
</feature>
<dbReference type="Gene3D" id="1.20.1110.10">
    <property type="entry name" value="Calcium-transporting ATPase, transmembrane domain"/>
    <property type="match status" value="1"/>
</dbReference>
<dbReference type="SFLD" id="SFLDF00027">
    <property type="entry name" value="p-type_atpase"/>
    <property type="match status" value="1"/>
</dbReference>
<dbReference type="GO" id="GO:0016020">
    <property type="term" value="C:membrane"/>
    <property type="evidence" value="ECO:0007669"/>
    <property type="project" value="UniProtKB-SubCell"/>
</dbReference>
<dbReference type="GeneID" id="19954140"/>
<protein>
    <recommendedName>
        <fullName evidence="13">Cation-transporting ATPase</fullName>
        <ecNumber evidence="13">7.2.2.-</ecNumber>
    </recommendedName>
</protein>
<dbReference type="InParanoid" id="T0R9V8"/>
<dbReference type="InterPro" id="IPR023299">
    <property type="entry name" value="ATPase_P-typ_cyto_dom_N"/>
</dbReference>
<feature type="transmembrane region" description="Helical" evidence="13">
    <location>
        <begin position="884"/>
        <end position="901"/>
    </location>
</feature>
<keyword evidence="11 13" id="KW-0472">Membrane</keyword>
<feature type="transmembrane region" description="Helical" evidence="13">
    <location>
        <begin position="425"/>
        <end position="446"/>
    </location>
</feature>
<dbReference type="EMBL" id="JH767190">
    <property type="protein sequence ID" value="EQC28903.1"/>
    <property type="molecule type" value="Genomic_DNA"/>
</dbReference>
<feature type="transmembrane region" description="Helical" evidence="13">
    <location>
        <begin position="389"/>
        <end position="419"/>
    </location>
</feature>
<dbReference type="SFLD" id="SFLDS00003">
    <property type="entry name" value="Haloacid_Dehalogenase"/>
    <property type="match status" value="1"/>
</dbReference>
<name>T0R9V8_SAPDV</name>
<dbReference type="OMA" id="SGWKDPL"/>
<dbReference type="Gene3D" id="3.40.50.1000">
    <property type="entry name" value="HAD superfamily/HAD-like"/>
    <property type="match status" value="2"/>
</dbReference>
<keyword evidence="5 13" id="KW-0479">Metal-binding</keyword>
<gene>
    <name evidence="16" type="ORF">SDRG_13413</name>
</gene>
<dbReference type="VEuPathDB" id="FungiDB:SDRG_13413"/>
<evidence type="ECO:0000256" key="7">
    <source>
        <dbReference type="ARBA" id="ARBA00022840"/>
    </source>
</evidence>
<keyword evidence="7 13" id="KW-0067">ATP-binding</keyword>
<dbReference type="SUPFAM" id="SSF56784">
    <property type="entry name" value="HAD-like"/>
    <property type="match status" value="1"/>
</dbReference>
<evidence type="ECO:0000256" key="5">
    <source>
        <dbReference type="ARBA" id="ARBA00022723"/>
    </source>
</evidence>
<dbReference type="Pfam" id="PF00122">
    <property type="entry name" value="E1-E2_ATPase"/>
    <property type="match status" value="1"/>
</dbReference>
<dbReference type="Pfam" id="PF12409">
    <property type="entry name" value="P5-ATPase"/>
    <property type="match status" value="1"/>
</dbReference>